<feature type="compositionally biased region" description="Low complexity" evidence="1">
    <location>
        <begin position="175"/>
        <end position="190"/>
    </location>
</feature>
<reference evidence="3 4" key="1">
    <citation type="submission" date="2018-11" db="EMBL/GenBank/DDBJ databases">
        <title>Complete Genome Sequence of Vbrio mediterranei 117-T6: a Potential Pathogen Bacteria Isolated from the Conchocelis of Pyropia.</title>
        <authorList>
            <person name="Liu Q."/>
        </authorList>
    </citation>
    <scope>NUCLEOTIDE SEQUENCE [LARGE SCALE GENOMIC DNA]</scope>
    <source>
        <strain evidence="3 4">117-T6</strain>
    </source>
</reference>
<protein>
    <submittedName>
        <fullName evidence="3">Uncharacterized protein</fullName>
    </submittedName>
</protein>
<organism evidence="3 4">
    <name type="scientific">Vibrio mediterranei</name>
    <dbReference type="NCBI Taxonomy" id="689"/>
    <lineage>
        <taxon>Bacteria</taxon>
        <taxon>Pseudomonadati</taxon>
        <taxon>Pseudomonadota</taxon>
        <taxon>Gammaproteobacteria</taxon>
        <taxon>Vibrionales</taxon>
        <taxon>Vibrionaceae</taxon>
        <taxon>Vibrio</taxon>
    </lineage>
</organism>
<dbReference type="AlphaFoldDB" id="A0A3G4VHL5"/>
<feature type="chain" id="PRO_5044005765" evidence="2">
    <location>
        <begin position="20"/>
        <end position="331"/>
    </location>
</feature>
<evidence type="ECO:0000256" key="2">
    <source>
        <dbReference type="SAM" id="SignalP"/>
    </source>
</evidence>
<keyword evidence="2" id="KW-0732">Signal</keyword>
<evidence type="ECO:0000313" key="3">
    <source>
        <dbReference type="EMBL" id="AYV24283.1"/>
    </source>
</evidence>
<name>A0A3G4VHL5_9VIBR</name>
<gene>
    <name evidence="3" type="ORF">ECB94_23775</name>
</gene>
<feature type="signal peptide" evidence="2">
    <location>
        <begin position="1"/>
        <end position="19"/>
    </location>
</feature>
<dbReference type="RefSeq" id="WP_063603300.1">
    <property type="nucleotide sequence ID" value="NZ_CP033578.1"/>
</dbReference>
<evidence type="ECO:0000313" key="4">
    <source>
        <dbReference type="Proteomes" id="UP000279760"/>
    </source>
</evidence>
<accession>A0A3G4VHL5</accession>
<feature type="region of interest" description="Disordered" evidence="1">
    <location>
        <begin position="175"/>
        <end position="204"/>
    </location>
</feature>
<dbReference type="GeneID" id="64088422"/>
<sequence length="331" mass="34790">MNKLALAVSISVISGSAMATVTQTEVDFNGYDVETFARPDNQSVILQSNNTTSSVVIQQGSKGDYDANISVVDMRLQGWGKRNKVYVNQEGGDGFFPSAQDSLVRIAGTSGGAKITVDQNGKYNDSQVVLSGDADNNTVDVTQTNGNFSEGNWSDVAISGSSDFNKVDIDQNGSGNISEVSISGGSSGSSADSQKVKVNQKGSNSQSYVNLYDASVDNDVNIDQDNDGHYSNVSINGNLNDIDVKQSGSASDTSDIALYGESDNNIINVTQSGDYFSNKSEIKLYASSGNGVGAANHINSVEGIRVIQTGGDISTIVMNNSTNSAIYVNQQ</sequence>
<dbReference type="EMBL" id="CP033578">
    <property type="protein sequence ID" value="AYV24283.1"/>
    <property type="molecule type" value="Genomic_DNA"/>
</dbReference>
<proteinExistence type="predicted"/>
<dbReference type="Proteomes" id="UP000279760">
    <property type="component" value="Chromosome 2"/>
</dbReference>
<feature type="compositionally biased region" description="Polar residues" evidence="1">
    <location>
        <begin position="191"/>
        <end position="204"/>
    </location>
</feature>
<evidence type="ECO:0000256" key="1">
    <source>
        <dbReference type="SAM" id="MobiDB-lite"/>
    </source>
</evidence>